<sequence length="252" mass="29482">MESHSQEKVTRQEESVISLKSLKKRKVTNVLKCTEGGKALELSVTDALRFSKIVRKHSAINLYLLRHFQTFKLNFECPEKEVSSRRLLEPFKSIKTDSLHLSGCMEEEDGYYDLKDCRYLPIVFKTLTLTNFLIPDTVLEKILKRYYYTHTIMFESCCMDFGQLDLGKHIQYEIKEIKFDYCEFTGMDFAHESNGHYCRLFQAIAASSLKTSLQKMEFFYPMIPGRQLKRLAIQEGLKKVLIECHELSKNVK</sequence>
<organism evidence="1 2">
    <name type="scientific">Euplotes crassus</name>
    <dbReference type="NCBI Taxonomy" id="5936"/>
    <lineage>
        <taxon>Eukaryota</taxon>
        <taxon>Sar</taxon>
        <taxon>Alveolata</taxon>
        <taxon>Ciliophora</taxon>
        <taxon>Intramacronucleata</taxon>
        <taxon>Spirotrichea</taxon>
        <taxon>Hypotrichia</taxon>
        <taxon>Euplotida</taxon>
        <taxon>Euplotidae</taxon>
        <taxon>Moneuplotes</taxon>
    </lineage>
</organism>
<accession>A0AAD1XMA5</accession>
<name>A0AAD1XMA5_EUPCR</name>
<keyword evidence="2" id="KW-1185">Reference proteome</keyword>
<proteinExistence type="predicted"/>
<evidence type="ECO:0000313" key="1">
    <source>
        <dbReference type="EMBL" id="CAI2375418.1"/>
    </source>
</evidence>
<dbReference type="EMBL" id="CAMPGE010016896">
    <property type="protein sequence ID" value="CAI2375418.1"/>
    <property type="molecule type" value="Genomic_DNA"/>
</dbReference>
<reference evidence="1" key="1">
    <citation type="submission" date="2023-07" db="EMBL/GenBank/DDBJ databases">
        <authorList>
            <consortium name="AG Swart"/>
            <person name="Singh M."/>
            <person name="Singh A."/>
            <person name="Seah K."/>
            <person name="Emmerich C."/>
        </authorList>
    </citation>
    <scope>NUCLEOTIDE SEQUENCE</scope>
    <source>
        <strain evidence="1">DP1</strain>
    </source>
</reference>
<evidence type="ECO:0000313" key="2">
    <source>
        <dbReference type="Proteomes" id="UP001295684"/>
    </source>
</evidence>
<dbReference type="Proteomes" id="UP001295684">
    <property type="component" value="Unassembled WGS sequence"/>
</dbReference>
<gene>
    <name evidence="1" type="ORF">ECRASSUSDP1_LOCUS16780</name>
</gene>
<dbReference type="AlphaFoldDB" id="A0AAD1XMA5"/>
<comment type="caution">
    <text evidence="1">The sequence shown here is derived from an EMBL/GenBank/DDBJ whole genome shotgun (WGS) entry which is preliminary data.</text>
</comment>
<protein>
    <submittedName>
        <fullName evidence="1">Uncharacterized protein</fullName>
    </submittedName>
</protein>